<evidence type="ECO:0000256" key="1">
    <source>
        <dbReference type="SAM" id="MobiDB-lite"/>
    </source>
</evidence>
<feature type="compositionally biased region" description="Acidic residues" evidence="1">
    <location>
        <begin position="121"/>
        <end position="130"/>
    </location>
</feature>
<keyword evidence="3" id="KW-1185">Reference proteome</keyword>
<dbReference type="EMBL" id="PGGS01000037">
    <property type="protein sequence ID" value="PNH11144.1"/>
    <property type="molecule type" value="Genomic_DNA"/>
</dbReference>
<evidence type="ECO:0000313" key="3">
    <source>
        <dbReference type="Proteomes" id="UP000236333"/>
    </source>
</evidence>
<reference evidence="2 3" key="1">
    <citation type="journal article" date="2017" name="Mol. Biol. Evol.">
        <title>The 4-celled Tetrabaena socialis nuclear genome reveals the essential components for genetic control of cell number at the origin of multicellularity in the volvocine lineage.</title>
        <authorList>
            <person name="Featherston J."/>
            <person name="Arakaki Y."/>
            <person name="Hanschen E.R."/>
            <person name="Ferris P.J."/>
            <person name="Michod R.E."/>
            <person name="Olson B.J.S.C."/>
            <person name="Nozaki H."/>
            <person name="Durand P.M."/>
        </authorList>
    </citation>
    <scope>NUCLEOTIDE SEQUENCE [LARGE SCALE GENOMIC DNA]</scope>
    <source>
        <strain evidence="2 3">NIES-571</strain>
    </source>
</reference>
<organism evidence="2 3">
    <name type="scientific">Tetrabaena socialis</name>
    <dbReference type="NCBI Taxonomy" id="47790"/>
    <lineage>
        <taxon>Eukaryota</taxon>
        <taxon>Viridiplantae</taxon>
        <taxon>Chlorophyta</taxon>
        <taxon>core chlorophytes</taxon>
        <taxon>Chlorophyceae</taxon>
        <taxon>CS clade</taxon>
        <taxon>Chlamydomonadales</taxon>
        <taxon>Tetrabaenaceae</taxon>
        <taxon>Tetrabaena</taxon>
    </lineage>
</organism>
<gene>
    <name evidence="2" type="ORF">TSOC_002069</name>
</gene>
<name>A0A2J8AF47_9CHLO</name>
<dbReference type="AlphaFoldDB" id="A0A2J8AF47"/>
<protein>
    <submittedName>
        <fullName evidence="2">Uncharacterized protein</fullName>
    </submittedName>
</protein>
<feature type="region of interest" description="Disordered" evidence="1">
    <location>
        <begin position="117"/>
        <end position="150"/>
    </location>
</feature>
<dbReference type="Proteomes" id="UP000236333">
    <property type="component" value="Unassembled WGS sequence"/>
</dbReference>
<evidence type="ECO:0000313" key="2">
    <source>
        <dbReference type="EMBL" id="PNH11144.1"/>
    </source>
</evidence>
<sequence length="150" mass="16207">MALPWAAPAAAVLEGALQNAAEAPASGMTLEEAGLAAGGRIEVKWQVEPEDGEPFSRWWGATLVGPSSQEDPQAPGAPIFELAYDAADGFEQERSTVRFTAAHALHQLDQAEELVWRREGEEWEEEESESETMKSRGAGGEGANKKQRTQ</sequence>
<proteinExistence type="predicted"/>
<accession>A0A2J8AF47</accession>
<comment type="caution">
    <text evidence="2">The sequence shown here is derived from an EMBL/GenBank/DDBJ whole genome shotgun (WGS) entry which is preliminary data.</text>
</comment>
<dbReference type="OrthoDB" id="535201at2759"/>